<feature type="region of interest" description="Disordered" evidence="1">
    <location>
        <begin position="110"/>
        <end position="162"/>
    </location>
</feature>
<dbReference type="OrthoDB" id="9842185at2"/>
<proteinExistence type="predicted"/>
<reference evidence="2 3" key="1">
    <citation type="submission" date="2018-03" db="EMBL/GenBank/DDBJ databases">
        <title>Genome assembly of novel Miniimonas species PCH200.</title>
        <authorList>
            <person name="Thakur V."/>
            <person name="Kumar V."/>
            <person name="Singh D."/>
        </authorList>
    </citation>
    <scope>NUCLEOTIDE SEQUENCE [LARGE SCALE GENOMIC DNA]</scope>
    <source>
        <strain evidence="2 3">PCH200</strain>
    </source>
</reference>
<dbReference type="EMBL" id="PYHR01000002">
    <property type="protein sequence ID" value="PWD50525.1"/>
    <property type="molecule type" value="Genomic_DNA"/>
</dbReference>
<gene>
    <name evidence="2" type="ORF">C8046_07550</name>
</gene>
<dbReference type="RefSeq" id="WP_109228906.1">
    <property type="nucleotide sequence ID" value="NZ_PYHR01000002.1"/>
</dbReference>
<name>A0A2U1ZU64_9MICO</name>
<evidence type="ECO:0000256" key="1">
    <source>
        <dbReference type="SAM" id="MobiDB-lite"/>
    </source>
</evidence>
<protein>
    <submittedName>
        <fullName evidence="2">Uncharacterized protein</fullName>
    </submittedName>
</protein>
<dbReference type="Proteomes" id="UP000245166">
    <property type="component" value="Unassembled WGS sequence"/>
</dbReference>
<sequence>MDRIQVDDSVVRNHVTVMEESSDDLRRDEQALQLTAELGEREPYSPTDPGVRFENVLDEALETYEDSLAAMGDELLVMARKLTQLAGEVVAVDDDLAQQLRTIADGIDGGVGTRTDCPTPVGPSSGPLAGTRRPDLPPVERAERLGGGHSVTPIAPNEGMQA</sequence>
<evidence type="ECO:0000313" key="2">
    <source>
        <dbReference type="EMBL" id="PWD50525.1"/>
    </source>
</evidence>
<comment type="caution">
    <text evidence="2">The sequence shown here is derived from an EMBL/GenBank/DDBJ whole genome shotgun (WGS) entry which is preliminary data.</text>
</comment>
<dbReference type="AlphaFoldDB" id="A0A2U1ZU64"/>
<organism evidence="2 3">
    <name type="scientific">Serinibacter arcticus</name>
    <dbReference type="NCBI Taxonomy" id="1655435"/>
    <lineage>
        <taxon>Bacteria</taxon>
        <taxon>Bacillati</taxon>
        <taxon>Actinomycetota</taxon>
        <taxon>Actinomycetes</taxon>
        <taxon>Micrococcales</taxon>
        <taxon>Beutenbergiaceae</taxon>
        <taxon>Serinibacter</taxon>
    </lineage>
</organism>
<feature type="compositionally biased region" description="Basic and acidic residues" evidence="1">
    <location>
        <begin position="132"/>
        <end position="146"/>
    </location>
</feature>
<accession>A0A2U1ZU64</accession>
<evidence type="ECO:0000313" key="3">
    <source>
        <dbReference type="Proteomes" id="UP000245166"/>
    </source>
</evidence>
<keyword evidence="3" id="KW-1185">Reference proteome</keyword>